<proteinExistence type="predicted"/>
<dbReference type="PROSITE" id="PS51257">
    <property type="entry name" value="PROKAR_LIPOPROTEIN"/>
    <property type="match status" value="1"/>
</dbReference>
<name>A0A1H1FI00_9MICC</name>
<protein>
    <submittedName>
        <fullName evidence="2">Sporulation and spore germination</fullName>
    </submittedName>
</protein>
<accession>A0A1H1FI00</accession>
<gene>
    <name evidence="2" type="ORF">SAMN04489742_3441</name>
</gene>
<dbReference type="EMBL" id="FNKH01000002">
    <property type="protein sequence ID" value="SDR00096.1"/>
    <property type="molecule type" value="Genomic_DNA"/>
</dbReference>
<reference evidence="2 3" key="1">
    <citation type="submission" date="2016-10" db="EMBL/GenBank/DDBJ databases">
        <authorList>
            <person name="de Groot N.N."/>
        </authorList>
    </citation>
    <scope>NUCLEOTIDE SEQUENCE [LARGE SCALE GENOMIC DNA]</scope>
    <source>
        <strain evidence="2 3">DSM 20117</strain>
    </source>
</reference>
<dbReference type="InterPro" id="IPR019606">
    <property type="entry name" value="GerMN"/>
</dbReference>
<dbReference type="InterPro" id="IPR018910">
    <property type="entry name" value="LpqB_C"/>
</dbReference>
<dbReference type="RefSeq" id="WP_158300418.1">
    <property type="nucleotide sequence ID" value="NZ_CP018863.1"/>
</dbReference>
<dbReference type="STRING" id="37928.SAMN04489742_3441"/>
<evidence type="ECO:0000259" key="1">
    <source>
        <dbReference type="SMART" id="SM00909"/>
    </source>
</evidence>
<dbReference type="AlphaFoldDB" id="A0A1H1FI00"/>
<feature type="domain" description="GerMN" evidence="1">
    <location>
        <begin position="213"/>
        <end position="304"/>
    </location>
</feature>
<dbReference type="Proteomes" id="UP000181917">
    <property type="component" value="Unassembled WGS sequence"/>
</dbReference>
<keyword evidence="3" id="KW-1185">Reference proteome</keyword>
<dbReference type="Pfam" id="PF25976">
    <property type="entry name" value="LpqB_N"/>
    <property type="match status" value="1"/>
</dbReference>
<sequence>MQRTLGERKGGPGALLRAAVVLLAALVMLSACSSIPMSGPVGTSQGEEPQTQAAEYTFTPPGPVPGADPKAIVDGFLLAGTAAQDDYRTAREFLAPSLAGEWQPVERTVVYRNSVNIVGSPTDTEFVVQLEVASVIDEHGIREPAEEGATESVPVVLTEVDGQWRISEIPDGTMVSNVDFQTLFSAYNLYFYDATYTYAVPDVRWYASRQGVSAAIVSSLLEGPAPYLSGAVISAFPEGSTLVRRSVPVESGAATVDLSAEVLTGTTFLRRQQMQQQLELTLGGLNTVSTVHMTVDQREVDLGPSPDPAFQAAVTNPAVGSLQIGVLDNELTFYEGSRPVEPQNLPAVSDLNPRDPAMSLDQEHFGFLNAERNRMYVIGPDKTAHQAVAGTQLTAPSVDPFGWTWTAAGDQSGAVYAIAPDEARTRVDITAQWFSERTIEELRISREGARALVIAREGDESKVYIAGVVRDQNGQPRSISTPIELDASVPADSGVWANESTVIVMQSSADEPVETEILRLDGGSQRMAPLTGMLDISAGNGDQDVYAQTEEALYIRVGNSWAPQPPPLVIDPSFPG</sequence>
<evidence type="ECO:0000313" key="3">
    <source>
        <dbReference type="Proteomes" id="UP000181917"/>
    </source>
</evidence>
<dbReference type="Pfam" id="PF10646">
    <property type="entry name" value="Germane"/>
    <property type="match status" value="1"/>
</dbReference>
<organism evidence="2 3">
    <name type="scientific">Crystallibacter crystallopoietes</name>
    <dbReference type="NCBI Taxonomy" id="37928"/>
    <lineage>
        <taxon>Bacteria</taxon>
        <taxon>Bacillati</taxon>
        <taxon>Actinomycetota</taxon>
        <taxon>Actinomycetes</taxon>
        <taxon>Micrococcales</taxon>
        <taxon>Micrococcaceae</taxon>
        <taxon>Crystallibacter</taxon>
    </lineage>
</organism>
<dbReference type="Pfam" id="PF10647">
    <property type="entry name" value="Gmad1"/>
    <property type="match status" value="1"/>
</dbReference>
<dbReference type="SMART" id="SM00909">
    <property type="entry name" value="Germane"/>
    <property type="match status" value="1"/>
</dbReference>
<dbReference type="InterPro" id="IPR059026">
    <property type="entry name" value="LpqB_N"/>
</dbReference>
<evidence type="ECO:0000313" key="2">
    <source>
        <dbReference type="EMBL" id="SDR00096.1"/>
    </source>
</evidence>